<feature type="transmembrane region" description="Helical" evidence="1">
    <location>
        <begin position="16"/>
        <end position="33"/>
    </location>
</feature>
<feature type="transmembrane region" description="Helical" evidence="1">
    <location>
        <begin position="39"/>
        <end position="62"/>
    </location>
</feature>
<dbReference type="RefSeq" id="WP_089893662.1">
    <property type="nucleotide sequence ID" value="NZ_FNGV01000013.1"/>
</dbReference>
<sequence>MIRAKHSNFVVKFSNYYTRILIGFFFGSVKYSGHYEDKGLPILMISNHFSFYDGFIQILLNLKVFKRRFNFMMLEKELRKNMILTKIGACSISKGKRSSLESLQYAVEMLQDKENLFLFFPQGKINSIYTREFTFEKGLLSYILENLKTDFQLVFNINLINYGNKLKPDICVYYETQHINADTNAEDIERAFNHFAKACFTKQGAK</sequence>
<keyword evidence="3" id="KW-0012">Acyltransferase</keyword>
<dbReference type="EMBL" id="FNGV01000013">
    <property type="protein sequence ID" value="SDM70374.1"/>
    <property type="molecule type" value="Genomic_DNA"/>
</dbReference>
<name>A0A1G9VDT5_9FLAO</name>
<dbReference type="InterPro" id="IPR002123">
    <property type="entry name" value="Plipid/glycerol_acylTrfase"/>
</dbReference>
<dbReference type="STRING" id="192904.SAMN04488514_11348"/>
<dbReference type="Proteomes" id="UP000199440">
    <property type="component" value="Unassembled WGS sequence"/>
</dbReference>
<dbReference type="OrthoDB" id="152799at2"/>
<protein>
    <submittedName>
        <fullName evidence="3">Acyltransferase</fullName>
    </submittedName>
</protein>
<dbReference type="AlphaFoldDB" id="A0A1G9VDT5"/>
<feature type="domain" description="Phospholipid/glycerol acyltransferase" evidence="2">
    <location>
        <begin position="36"/>
        <end position="144"/>
    </location>
</feature>
<organism evidence="3 4">
    <name type="scientific">Kriegella aquimaris</name>
    <dbReference type="NCBI Taxonomy" id="192904"/>
    <lineage>
        <taxon>Bacteria</taxon>
        <taxon>Pseudomonadati</taxon>
        <taxon>Bacteroidota</taxon>
        <taxon>Flavobacteriia</taxon>
        <taxon>Flavobacteriales</taxon>
        <taxon>Flavobacteriaceae</taxon>
        <taxon>Kriegella</taxon>
    </lineage>
</organism>
<proteinExistence type="predicted"/>
<keyword evidence="1" id="KW-0812">Transmembrane</keyword>
<keyword evidence="1" id="KW-1133">Transmembrane helix</keyword>
<dbReference type="GO" id="GO:0016746">
    <property type="term" value="F:acyltransferase activity"/>
    <property type="evidence" value="ECO:0007669"/>
    <property type="project" value="UniProtKB-KW"/>
</dbReference>
<keyword evidence="4" id="KW-1185">Reference proteome</keyword>
<gene>
    <name evidence="3" type="ORF">SAMN04488514_11348</name>
</gene>
<keyword evidence="1" id="KW-0472">Membrane</keyword>
<dbReference type="SUPFAM" id="SSF69593">
    <property type="entry name" value="Glycerol-3-phosphate (1)-acyltransferase"/>
    <property type="match status" value="1"/>
</dbReference>
<accession>A0A1G9VDT5</accession>
<keyword evidence="3" id="KW-0808">Transferase</keyword>
<evidence type="ECO:0000256" key="1">
    <source>
        <dbReference type="SAM" id="Phobius"/>
    </source>
</evidence>
<reference evidence="3 4" key="1">
    <citation type="submission" date="2016-10" db="EMBL/GenBank/DDBJ databases">
        <authorList>
            <person name="de Groot N.N."/>
        </authorList>
    </citation>
    <scope>NUCLEOTIDE SEQUENCE [LARGE SCALE GENOMIC DNA]</scope>
    <source>
        <strain evidence="3 4">DSM 19886</strain>
    </source>
</reference>
<evidence type="ECO:0000313" key="4">
    <source>
        <dbReference type="Proteomes" id="UP000199440"/>
    </source>
</evidence>
<evidence type="ECO:0000313" key="3">
    <source>
        <dbReference type="EMBL" id="SDM70374.1"/>
    </source>
</evidence>
<evidence type="ECO:0000259" key="2">
    <source>
        <dbReference type="Pfam" id="PF01553"/>
    </source>
</evidence>
<dbReference type="Pfam" id="PF01553">
    <property type="entry name" value="Acyltransferase"/>
    <property type="match status" value="1"/>
</dbReference>